<dbReference type="EMBL" id="JADIKE010000036">
    <property type="protein sequence ID" value="MBM7126300.1"/>
    <property type="molecule type" value="Genomic_DNA"/>
</dbReference>
<sequence>MANGVLLTRDGKQAWRWCGDSVSADAQRMQRHDPDVAGIDQVRAMLQ</sequence>
<evidence type="ECO:0000313" key="1">
    <source>
        <dbReference type="EMBL" id="MBM7126300.1"/>
    </source>
</evidence>
<gene>
    <name evidence="1" type="ORF">ISP19_13050</name>
</gene>
<proteinExistence type="predicted"/>
<dbReference type="RefSeq" id="WP_204682823.1">
    <property type="nucleotide sequence ID" value="NZ_JADIKE010000036.1"/>
</dbReference>
<dbReference type="Proteomes" id="UP001430149">
    <property type="component" value="Unassembled WGS sequence"/>
</dbReference>
<evidence type="ECO:0000313" key="2">
    <source>
        <dbReference type="Proteomes" id="UP001430149"/>
    </source>
</evidence>
<protein>
    <submittedName>
        <fullName evidence="1">Uncharacterized protein</fullName>
    </submittedName>
</protein>
<reference evidence="1" key="1">
    <citation type="submission" date="2020-10" db="EMBL/GenBank/DDBJ databases">
        <title>Phylogeny of dyella-like bacteria.</title>
        <authorList>
            <person name="Fu J."/>
        </authorList>
    </citation>
    <scope>NUCLEOTIDE SEQUENCE</scope>
    <source>
        <strain evidence="1">DHOC52</strain>
    </source>
</reference>
<accession>A0ABS2K4Z4</accession>
<keyword evidence="2" id="KW-1185">Reference proteome</keyword>
<comment type="caution">
    <text evidence="1">The sequence shown here is derived from an EMBL/GenBank/DDBJ whole genome shotgun (WGS) entry which is preliminary data.</text>
</comment>
<name>A0ABS2K4Z4_9GAMM</name>
<organism evidence="1 2">
    <name type="scientific">Dyella flava</name>
    <dbReference type="NCBI Taxonomy" id="1920170"/>
    <lineage>
        <taxon>Bacteria</taxon>
        <taxon>Pseudomonadati</taxon>
        <taxon>Pseudomonadota</taxon>
        <taxon>Gammaproteobacteria</taxon>
        <taxon>Lysobacterales</taxon>
        <taxon>Rhodanobacteraceae</taxon>
        <taxon>Dyella</taxon>
    </lineage>
</organism>